<feature type="transmembrane region" description="Helical" evidence="1">
    <location>
        <begin position="131"/>
        <end position="154"/>
    </location>
</feature>
<feature type="transmembrane region" description="Helical" evidence="1">
    <location>
        <begin position="166"/>
        <end position="182"/>
    </location>
</feature>
<evidence type="ECO:0000313" key="3">
    <source>
        <dbReference type="Proteomes" id="UP000619041"/>
    </source>
</evidence>
<comment type="caution">
    <text evidence="2">The sequence shown here is derived from an EMBL/GenBank/DDBJ whole genome shotgun (WGS) entry which is preliminary data.</text>
</comment>
<dbReference type="EMBL" id="BMKL01000001">
    <property type="protein sequence ID" value="GGE03212.1"/>
    <property type="molecule type" value="Genomic_DNA"/>
</dbReference>
<reference evidence="3" key="1">
    <citation type="journal article" date="2019" name="Int. J. Syst. Evol. Microbiol.">
        <title>The Global Catalogue of Microorganisms (GCM) 10K type strain sequencing project: providing services to taxonomists for standard genome sequencing and annotation.</title>
        <authorList>
            <consortium name="The Broad Institute Genomics Platform"/>
            <consortium name="The Broad Institute Genome Sequencing Center for Infectious Disease"/>
            <person name="Wu L."/>
            <person name="Ma J."/>
        </authorList>
    </citation>
    <scope>NUCLEOTIDE SEQUENCE [LARGE SCALE GENOMIC DNA]</scope>
    <source>
        <strain evidence="3">CGMCC 1.15959</strain>
    </source>
</reference>
<keyword evidence="1" id="KW-0812">Transmembrane</keyword>
<organism evidence="2 3">
    <name type="scientific">Tsuneonella deserti</name>
    <dbReference type="NCBI Taxonomy" id="2035528"/>
    <lineage>
        <taxon>Bacteria</taxon>
        <taxon>Pseudomonadati</taxon>
        <taxon>Pseudomonadota</taxon>
        <taxon>Alphaproteobacteria</taxon>
        <taxon>Sphingomonadales</taxon>
        <taxon>Erythrobacteraceae</taxon>
        <taxon>Tsuneonella</taxon>
    </lineage>
</organism>
<evidence type="ECO:0000256" key="1">
    <source>
        <dbReference type="SAM" id="Phobius"/>
    </source>
</evidence>
<protein>
    <submittedName>
        <fullName evidence="2">Uncharacterized protein</fullName>
    </submittedName>
</protein>
<name>A0ABQ1SBY8_9SPHN</name>
<keyword evidence="1" id="KW-0472">Membrane</keyword>
<evidence type="ECO:0000313" key="2">
    <source>
        <dbReference type="EMBL" id="GGE03212.1"/>
    </source>
</evidence>
<keyword evidence="1" id="KW-1133">Transmembrane helix</keyword>
<proteinExistence type="predicted"/>
<accession>A0ABQ1SBY8</accession>
<gene>
    <name evidence="2" type="ORF">GCM10011515_23550</name>
</gene>
<feature type="transmembrane region" description="Helical" evidence="1">
    <location>
        <begin position="188"/>
        <end position="210"/>
    </location>
</feature>
<sequence length="229" mass="26006">MAALATYSYSQPMMNYARYVGVTDENAAGYAERAETIYYYVTERPDIIQNANYLDSQRWWTRFEFAAKQAFAMNLRDNGVTSQSLAQLPTVFIPRIFWPNKPELRSPGQDFYYLVSGRTTTRMSISVYADLYWQFGWVGVILGSPLIGIGLALMTNKLLPHIRARDFAYFPLVLIGVRYALVDPNKYVINGVLSTAAFFILYAVAIQFAVRVVSESFRDSASKHASQVH</sequence>
<dbReference type="Proteomes" id="UP000619041">
    <property type="component" value="Unassembled WGS sequence"/>
</dbReference>
<keyword evidence="3" id="KW-1185">Reference proteome</keyword>